<evidence type="ECO:0000313" key="1">
    <source>
        <dbReference type="EMBL" id="OGM08592.1"/>
    </source>
</evidence>
<dbReference type="Proteomes" id="UP000178735">
    <property type="component" value="Unassembled WGS sequence"/>
</dbReference>
<gene>
    <name evidence="1" type="ORF">A2008_09265</name>
</gene>
<evidence type="ECO:0000313" key="2">
    <source>
        <dbReference type="Proteomes" id="UP000178735"/>
    </source>
</evidence>
<dbReference type="EMBL" id="MGFH01000007">
    <property type="protein sequence ID" value="OGM08592.1"/>
    <property type="molecule type" value="Genomic_DNA"/>
</dbReference>
<organism evidence="1 2">
    <name type="scientific">Candidatus Wallbacteria bacterium GWC2_49_35</name>
    <dbReference type="NCBI Taxonomy" id="1817813"/>
    <lineage>
        <taxon>Bacteria</taxon>
        <taxon>Candidatus Walliibacteriota</taxon>
    </lineage>
</organism>
<sequence>MSSSSQFNPISIPFRKIICKSCQTVGSTETGFKIFDSEVKDRALAVCDSCGASNLIRKERI</sequence>
<protein>
    <submittedName>
        <fullName evidence="1">Uncharacterized protein</fullName>
    </submittedName>
</protein>
<proteinExistence type="predicted"/>
<dbReference type="AlphaFoldDB" id="A0A1F7X0I8"/>
<name>A0A1F7X0I8_9BACT</name>
<reference evidence="1 2" key="1">
    <citation type="journal article" date="2016" name="Nat. Commun.">
        <title>Thousands of microbial genomes shed light on interconnected biogeochemical processes in an aquifer system.</title>
        <authorList>
            <person name="Anantharaman K."/>
            <person name="Brown C.T."/>
            <person name="Hug L.A."/>
            <person name="Sharon I."/>
            <person name="Castelle C.J."/>
            <person name="Probst A.J."/>
            <person name="Thomas B.C."/>
            <person name="Singh A."/>
            <person name="Wilkins M.J."/>
            <person name="Karaoz U."/>
            <person name="Brodie E.L."/>
            <person name="Williams K.H."/>
            <person name="Hubbard S.S."/>
            <person name="Banfield J.F."/>
        </authorList>
    </citation>
    <scope>NUCLEOTIDE SEQUENCE [LARGE SCALE GENOMIC DNA]</scope>
</reference>
<comment type="caution">
    <text evidence="1">The sequence shown here is derived from an EMBL/GenBank/DDBJ whole genome shotgun (WGS) entry which is preliminary data.</text>
</comment>
<accession>A0A1F7X0I8</accession>